<gene>
    <name evidence="2" type="ORF">GCM10020366_15030</name>
</gene>
<evidence type="ECO:0000256" key="1">
    <source>
        <dbReference type="SAM" id="MobiDB-lite"/>
    </source>
</evidence>
<proteinExistence type="predicted"/>
<feature type="region of interest" description="Disordered" evidence="1">
    <location>
        <begin position="39"/>
        <end position="64"/>
    </location>
</feature>
<protein>
    <submittedName>
        <fullName evidence="2">Neutral zinc metallopeptidase</fullName>
    </submittedName>
</protein>
<dbReference type="Proteomes" id="UP001500483">
    <property type="component" value="Unassembled WGS sequence"/>
</dbReference>
<name>A0ABP6RS81_9PSEU</name>
<comment type="caution">
    <text evidence="2">The sequence shown here is derived from an EMBL/GenBank/DDBJ whole genome shotgun (WGS) entry which is preliminary data.</text>
</comment>
<sequence>MAPVSAGAPRGTRVGGAVLALLACISLVSGCSRVVSGTPTAEGGPAADDVAGLPVNDGPTGPRAGVADADLAVEGTDRGEIDGLARNAVSDVQDYWKAEFPDAFDGKEFDPVGKFVSYDSTALGGALCGQQTRGLSNAFYCGEEDLVAWDRADLLPRLSNSFGPIAVVTVLAHEMGHAVQQRAGTVGEQDSTLVSEQQADCFTGSFFRHVAEGGAQHFQVSTGDGLNQVMAVLSYIRDTPGESDFTGADAHGSAFDRVTAFQYGFSDGPKRCAEMDAEDVKQRTTQFRFWKQAQETDLPVDEKNLAAVQESLRLVFKDTGALPPHLVTEPLACAGVRSTSPVAYCPGTNTVSLSLDDLQRIATPPAQDDANSGYGDFAAYAQVASRYALSVQEAAGLPLTGQNAGLRTACMVGAWSGLLVEDPIGRRNPVGELRMAPGDIDEGVAALLGDDSLIAADVDGRQVPAGFARVEAFRLGFQDGFSPCSTQYSAGPA</sequence>
<evidence type="ECO:0000313" key="3">
    <source>
        <dbReference type="Proteomes" id="UP001500483"/>
    </source>
</evidence>
<dbReference type="Pfam" id="PF04228">
    <property type="entry name" value="Zn_peptidase"/>
    <property type="match status" value="1"/>
</dbReference>
<reference evidence="3" key="1">
    <citation type="journal article" date="2019" name="Int. J. Syst. Evol. Microbiol.">
        <title>The Global Catalogue of Microorganisms (GCM) 10K type strain sequencing project: providing services to taxonomists for standard genome sequencing and annotation.</title>
        <authorList>
            <consortium name="The Broad Institute Genomics Platform"/>
            <consortium name="The Broad Institute Genome Sequencing Center for Infectious Disease"/>
            <person name="Wu L."/>
            <person name="Ma J."/>
        </authorList>
    </citation>
    <scope>NUCLEOTIDE SEQUENCE [LARGE SCALE GENOMIC DNA]</scope>
    <source>
        <strain evidence="3">JCM 9687</strain>
    </source>
</reference>
<dbReference type="SUPFAM" id="SSF55486">
    <property type="entry name" value="Metalloproteases ('zincins'), catalytic domain"/>
    <property type="match status" value="1"/>
</dbReference>
<dbReference type="InterPro" id="IPR007343">
    <property type="entry name" value="Uncharacterised_pept_Zn_put"/>
</dbReference>
<dbReference type="RefSeq" id="WP_344925162.1">
    <property type="nucleotide sequence ID" value="NZ_BAAAYK010000038.1"/>
</dbReference>
<organism evidence="2 3">
    <name type="scientific">Saccharopolyspora gregorii</name>
    <dbReference type="NCBI Taxonomy" id="33914"/>
    <lineage>
        <taxon>Bacteria</taxon>
        <taxon>Bacillati</taxon>
        <taxon>Actinomycetota</taxon>
        <taxon>Actinomycetes</taxon>
        <taxon>Pseudonocardiales</taxon>
        <taxon>Pseudonocardiaceae</taxon>
        <taxon>Saccharopolyspora</taxon>
    </lineage>
</organism>
<dbReference type="EMBL" id="BAAAYK010000038">
    <property type="protein sequence ID" value="GAA3355338.1"/>
    <property type="molecule type" value="Genomic_DNA"/>
</dbReference>
<evidence type="ECO:0000313" key="2">
    <source>
        <dbReference type="EMBL" id="GAA3355338.1"/>
    </source>
</evidence>
<keyword evidence="3" id="KW-1185">Reference proteome</keyword>
<accession>A0ABP6RS81</accession>